<dbReference type="GO" id="GO:0004888">
    <property type="term" value="F:transmembrane signaling receptor activity"/>
    <property type="evidence" value="ECO:0007669"/>
    <property type="project" value="InterPro"/>
</dbReference>
<evidence type="ECO:0000259" key="10">
    <source>
        <dbReference type="PROSITE" id="PS50111"/>
    </source>
</evidence>
<dbReference type="Gene3D" id="1.10.287.950">
    <property type="entry name" value="Methyl-accepting chemotaxis protein"/>
    <property type="match status" value="1"/>
</dbReference>
<evidence type="ECO:0000256" key="4">
    <source>
        <dbReference type="ARBA" id="ARBA00022989"/>
    </source>
</evidence>
<evidence type="ECO:0000256" key="5">
    <source>
        <dbReference type="ARBA" id="ARBA00023136"/>
    </source>
</evidence>
<accession>A0A6M6E8P4</accession>
<dbReference type="Pfam" id="PF00672">
    <property type="entry name" value="HAMP"/>
    <property type="match status" value="1"/>
</dbReference>
<dbReference type="AlphaFoldDB" id="A0A6M6E8P4"/>
<dbReference type="PRINTS" id="PR00260">
    <property type="entry name" value="CHEMTRNSDUCR"/>
</dbReference>
<dbReference type="PANTHER" id="PTHR32089">
    <property type="entry name" value="METHYL-ACCEPTING CHEMOTAXIS PROTEIN MCPB"/>
    <property type="match status" value="1"/>
</dbReference>
<dbReference type="PANTHER" id="PTHR32089:SF112">
    <property type="entry name" value="LYSOZYME-LIKE PROTEIN-RELATED"/>
    <property type="match status" value="1"/>
</dbReference>
<evidence type="ECO:0000256" key="7">
    <source>
        <dbReference type="ARBA" id="ARBA00029447"/>
    </source>
</evidence>
<dbReference type="RefSeq" id="WP_171778797.1">
    <property type="nucleotide sequence ID" value="NZ_CP045273.1"/>
</dbReference>
<dbReference type="Proteomes" id="UP000501076">
    <property type="component" value="Plasmid pFDU301A"/>
</dbReference>
<evidence type="ECO:0000256" key="9">
    <source>
        <dbReference type="SAM" id="Phobius"/>
    </source>
</evidence>
<sequence length="575" mass="62222">MKIKTKLLLLTSSLLIVSSGVLGVTAYTLSKNELSKLGETTLKNNTNVIVEEINKLDKQVQDGNIPLDQAKEMVIENFLGPKKSDGTREINKNINLGDNGYSFIISKDGKLLGHPSSEGKNIWGSKDPNGNSVGKMIVESVTNGDGLVKYQWPLPNDPQKNAEKLVYSKEAKWGWIVSSGTYSQDFNKSANVILINSLIVLFVTLVIGMLVAWYYSHQISAALNSVKKRLEKMADGDFTGEDIKIKAKDETSDLAKSLNKMSAHLKDLLNTVNTASVELSDASQETATSAQELVSASKNIANSIEDVSNSAKLGQEYTGTAIQSLETLYELIEKAKETASNSSANSSITLSSAQNGMDNVNQLIQQISLIKDKTTNTEEVIALLESYTREIKVIAHTITNIAEQTNILALNASIEAARAGEAGKSFAVVADEVRKLAEETNEGAKQVTALTMKISEASKQSSISMAENKEVVNDGVQSVQETGFSLEQILDAVRSTVEDIESLSNLANSEFDIAEQLLKTVTDLQTIMEKTTDNAVEVSSSSEQTLASIQDVSAVTEETSAMANQLNTSINKFKL</sequence>
<keyword evidence="2" id="KW-1003">Cell membrane</keyword>
<dbReference type="CDD" id="cd06225">
    <property type="entry name" value="HAMP"/>
    <property type="match status" value="1"/>
</dbReference>
<dbReference type="SMART" id="SM01049">
    <property type="entry name" value="Cache_2"/>
    <property type="match status" value="1"/>
</dbReference>
<dbReference type="SUPFAM" id="SSF58104">
    <property type="entry name" value="Methyl-accepting chemotaxis protein (MCP) signaling domain"/>
    <property type="match status" value="1"/>
</dbReference>
<proteinExistence type="inferred from homology"/>
<geneLocation type="plasmid" evidence="13">
    <name>pfdu301a</name>
</geneLocation>
<keyword evidence="6 8" id="KW-0807">Transducer</keyword>
<dbReference type="GO" id="GO:0007165">
    <property type="term" value="P:signal transduction"/>
    <property type="evidence" value="ECO:0007669"/>
    <property type="project" value="UniProtKB-KW"/>
</dbReference>
<feature type="domain" description="Methyl-accepting transducer" evidence="10">
    <location>
        <begin position="289"/>
        <end position="525"/>
    </location>
</feature>
<keyword evidence="4 9" id="KW-1133">Transmembrane helix</keyword>
<evidence type="ECO:0000256" key="2">
    <source>
        <dbReference type="ARBA" id="ARBA00022475"/>
    </source>
</evidence>
<dbReference type="InterPro" id="IPR033480">
    <property type="entry name" value="sCache_2"/>
</dbReference>
<evidence type="ECO:0000256" key="6">
    <source>
        <dbReference type="ARBA" id="ARBA00023224"/>
    </source>
</evidence>
<dbReference type="GO" id="GO:0006935">
    <property type="term" value="P:chemotaxis"/>
    <property type="evidence" value="ECO:0007669"/>
    <property type="project" value="InterPro"/>
</dbReference>
<dbReference type="GO" id="GO:0005886">
    <property type="term" value="C:plasma membrane"/>
    <property type="evidence" value="ECO:0007669"/>
    <property type="project" value="UniProtKB-SubCell"/>
</dbReference>
<evidence type="ECO:0000259" key="11">
    <source>
        <dbReference type="PROSITE" id="PS50885"/>
    </source>
</evidence>
<dbReference type="InterPro" id="IPR004089">
    <property type="entry name" value="MCPsignal_dom"/>
</dbReference>
<dbReference type="SMART" id="SM00283">
    <property type="entry name" value="MA"/>
    <property type="match status" value="1"/>
</dbReference>
<feature type="transmembrane region" description="Helical" evidence="9">
    <location>
        <begin position="193"/>
        <end position="215"/>
    </location>
</feature>
<dbReference type="EMBL" id="CP045273">
    <property type="protein sequence ID" value="QJX80798.1"/>
    <property type="molecule type" value="Genomic_DNA"/>
</dbReference>
<keyword evidence="5 9" id="KW-0472">Membrane</keyword>
<feature type="domain" description="HAMP" evidence="11">
    <location>
        <begin position="217"/>
        <end position="270"/>
    </location>
</feature>
<evidence type="ECO:0000256" key="3">
    <source>
        <dbReference type="ARBA" id="ARBA00022692"/>
    </source>
</evidence>
<dbReference type="Gene3D" id="3.30.450.20">
    <property type="entry name" value="PAS domain"/>
    <property type="match status" value="1"/>
</dbReference>
<organism evidence="12 13">
    <name type="scientific">Priestia megaterium</name>
    <name type="common">Bacillus megaterium</name>
    <dbReference type="NCBI Taxonomy" id="1404"/>
    <lineage>
        <taxon>Bacteria</taxon>
        <taxon>Bacillati</taxon>
        <taxon>Bacillota</taxon>
        <taxon>Bacilli</taxon>
        <taxon>Bacillales</taxon>
        <taxon>Bacillaceae</taxon>
        <taxon>Priestia</taxon>
    </lineage>
</organism>
<evidence type="ECO:0000313" key="13">
    <source>
        <dbReference type="Proteomes" id="UP000501076"/>
    </source>
</evidence>
<dbReference type="Pfam" id="PF00015">
    <property type="entry name" value="MCPsignal"/>
    <property type="match status" value="1"/>
</dbReference>
<evidence type="ECO:0000256" key="1">
    <source>
        <dbReference type="ARBA" id="ARBA00004651"/>
    </source>
</evidence>
<protein>
    <submittedName>
        <fullName evidence="12">HAMP domain-containing protein</fullName>
    </submittedName>
</protein>
<comment type="subcellular location">
    <subcellularLocation>
        <location evidence="1">Cell membrane</location>
        <topology evidence="1">Multi-pass membrane protein</topology>
    </subcellularLocation>
</comment>
<dbReference type="PROSITE" id="PS50111">
    <property type="entry name" value="CHEMOTAXIS_TRANSDUC_2"/>
    <property type="match status" value="1"/>
</dbReference>
<comment type="similarity">
    <text evidence="7">Belongs to the methyl-accepting chemotaxis (MCP) protein family.</text>
</comment>
<keyword evidence="12" id="KW-0614">Plasmid</keyword>
<gene>
    <name evidence="12" type="ORF">FDZ14_32425</name>
</gene>
<dbReference type="InterPro" id="IPR003660">
    <property type="entry name" value="HAMP_dom"/>
</dbReference>
<dbReference type="InterPro" id="IPR004090">
    <property type="entry name" value="Chemotax_Me-accpt_rcpt"/>
</dbReference>
<dbReference type="PROSITE" id="PS50885">
    <property type="entry name" value="HAMP"/>
    <property type="match status" value="1"/>
</dbReference>
<evidence type="ECO:0000256" key="8">
    <source>
        <dbReference type="PROSITE-ProRule" id="PRU00284"/>
    </source>
</evidence>
<keyword evidence="3 9" id="KW-0812">Transmembrane</keyword>
<evidence type="ECO:0000313" key="12">
    <source>
        <dbReference type="EMBL" id="QJX80798.1"/>
    </source>
</evidence>
<dbReference type="SMART" id="SM00304">
    <property type="entry name" value="HAMP"/>
    <property type="match status" value="1"/>
</dbReference>
<name>A0A6M6E8P4_PRIMG</name>
<reference evidence="12 13" key="1">
    <citation type="submission" date="2019-10" db="EMBL/GenBank/DDBJ databases">
        <title>Complete genome sequences for adaption low water activity.</title>
        <authorList>
            <person name="Zhao L."/>
            <person name="Zhong J."/>
        </authorList>
    </citation>
    <scope>NUCLEOTIDE SEQUENCE [LARGE SCALE GENOMIC DNA]</scope>
    <source>
        <strain evidence="12 13">FDU301</strain>
        <plasmid evidence="13">pfdu301a</plasmid>
    </source>
</reference>
<dbReference type="Pfam" id="PF17200">
    <property type="entry name" value="sCache_2"/>
    <property type="match status" value="1"/>
</dbReference>